<protein>
    <submittedName>
        <fullName evidence="1">Uncharacterized protein</fullName>
    </submittedName>
</protein>
<dbReference type="Proteomes" id="UP001259832">
    <property type="component" value="Unassembled WGS sequence"/>
</dbReference>
<keyword evidence="2" id="KW-1185">Reference proteome</keyword>
<name>A0AAD9LQM5_9STRA</name>
<evidence type="ECO:0000313" key="1">
    <source>
        <dbReference type="EMBL" id="KAK1943837.1"/>
    </source>
</evidence>
<accession>A0AAD9LQM5</accession>
<sequence length="125" mass="15070">MREPTAATLRCIKPYRVIPSITDFHTPTELNRTTGTDQQDQNAECQVGDRAYWRLHHHPHRRHLHLRSAGLHQLHHQQGRQAFERKPVQCRDVKTNDCWKYIQYPQAVTREEYYRKMREVAREDK</sequence>
<comment type="caution">
    <text evidence="1">The sequence shown here is derived from an EMBL/GenBank/DDBJ whole genome shotgun (WGS) entry which is preliminary data.</text>
</comment>
<gene>
    <name evidence="1" type="ORF">P3T76_005233</name>
</gene>
<reference evidence="1" key="1">
    <citation type="submission" date="2023-08" db="EMBL/GenBank/DDBJ databases">
        <title>Reference Genome Resource for the Citrus Pathogen Phytophthora citrophthora.</title>
        <authorList>
            <person name="Moller H."/>
            <person name="Coetzee B."/>
            <person name="Rose L.J."/>
            <person name="Van Niekerk J.M."/>
        </authorList>
    </citation>
    <scope>NUCLEOTIDE SEQUENCE</scope>
    <source>
        <strain evidence="1">STE-U-9442</strain>
    </source>
</reference>
<dbReference type="AlphaFoldDB" id="A0AAD9LQM5"/>
<dbReference type="EMBL" id="JASMQC010000007">
    <property type="protein sequence ID" value="KAK1943837.1"/>
    <property type="molecule type" value="Genomic_DNA"/>
</dbReference>
<evidence type="ECO:0000313" key="2">
    <source>
        <dbReference type="Proteomes" id="UP001259832"/>
    </source>
</evidence>
<organism evidence="1 2">
    <name type="scientific">Phytophthora citrophthora</name>
    <dbReference type="NCBI Taxonomy" id="4793"/>
    <lineage>
        <taxon>Eukaryota</taxon>
        <taxon>Sar</taxon>
        <taxon>Stramenopiles</taxon>
        <taxon>Oomycota</taxon>
        <taxon>Peronosporomycetes</taxon>
        <taxon>Peronosporales</taxon>
        <taxon>Peronosporaceae</taxon>
        <taxon>Phytophthora</taxon>
    </lineage>
</organism>
<proteinExistence type="predicted"/>